<comment type="caution">
    <text evidence="1">The sequence shown here is derived from an EMBL/GenBank/DDBJ whole genome shotgun (WGS) entry which is preliminary data.</text>
</comment>
<protein>
    <recommendedName>
        <fullName evidence="3">HNH endonuclease</fullName>
    </recommendedName>
</protein>
<organism evidence="1 2">
    <name type="scientific">Dyella acidisoli</name>
    <dbReference type="NCBI Taxonomy" id="1867834"/>
    <lineage>
        <taxon>Bacteria</taxon>
        <taxon>Pseudomonadati</taxon>
        <taxon>Pseudomonadota</taxon>
        <taxon>Gammaproteobacteria</taxon>
        <taxon>Lysobacterales</taxon>
        <taxon>Rhodanobacteraceae</taxon>
        <taxon>Dyella</taxon>
    </lineage>
</organism>
<keyword evidence="2" id="KW-1185">Reference proteome</keyword>
<dbReference type="Pfam" id="PF14412">
    <property type="entry name" value="AHH"/>
    <property type="match status" value="1"/>
</dbReference>
<dbReference type="RefSeq" id="WP_284322158.1">
    <property type="nucleotide sequence ID" value="NZ_BSOB01000046.1"/>
</dbReference>
<dbReference type="EMBL" id="BSOB01000046">
    <property type="protein sequence ID" value="GLQ94461.1"/>
    <property type="molecule type" value="Genomic_DNA"/>
</dbReference>
<dbReference type="InterPro" id="IPR032871">
    <property type="entry name" value="AHH_dom_containing"/>
</dbReference>
<evidence type="ECO:0000313" key="2">
    <source>
        <dbReference type="Proteomes" id="UP001156670"/>
    </source>
</evidence>
<name>A0ABQ5XVD6_9GAMM</name>
<accession>A0ABQ5XVD6</accession>
<sequence>MASALGSTERVNPFKQQYAGLTDLYVVATMYHGGGAGQERVNPYALVHTIWLTKVKMVVCQKNGMVLPSSAQTTFQADQIAHPRFYAAVEELEPVEKVQYDDKGKTLPVSKKSLEADAKRKNFSHSDVLGKNMIAAGQVKPRGQVDAHHIVSARAKGAAPSRIRLYGWGIGIDDVDNGVFLPRNKKVAVIDRRLKSATRHSVVHTAVYHLAVFNELRQASPSDSDAGRGKLRDIKQDLVFGTFPYRKDDRP</sequence>
<proteinExistence type="predicted"/>
<gene>
    <name evidence="1" type="ORF">GCM10007901_34130</name>
</gene>
<reference evidence="2" key="1">
    <citation type="journal article" date="2019" name="Int. J. Syst. Evol. Microbiol.">
        <title>The Global Catalogue of Microorganisms (GCM) 10K type strain sequencing project: providing services to taxonomists for standard genome sequencing and annotation.</title>
        <authorList>
            <consortium name="The Broad Institute Genomics Platform"/>
            <consortium name="The Broad Institute Genome Sequencing Center for Infectious Disease"/>
            <person name="Wu L."/>
            <person name="Ma J."/>
        </authorList>
    </citation>
    <scope>NUCLEOTIDE SEQUENCE [LARGE SCALE GENOMIC DNA]</scope>
    <source>
        <strain evidence="2">NBRC 111980</strain>
    </source>
</reference>
<evidence type="ECO:0008006" key="3">
    <source>
        <dbReference type="Google" id="ProtNLM"/>
    </source>
</evidence>
<evidence type="ECO:0000313" key="1">
    <source>
        <dbReference type="EMBL" id="GLQ94461.1"/>
    </source>
</evidence>
<dbReference type="Proteomes" id="UP001156670">
    <property type="component" value="Unassembled WGS sequence"/>
</dbReference>